<name>A0A846QEV7_9BACT</name>
<reference evidence="1 2" key="1">
    <citation type="submission" date="2020-03" db="EMBL/GenBank/DDBJ databases">
        <title>Genomic Encyclopedia of Type Strains, Phase IV (KMG-IV): sequencing the most valuable type-strain genomes for metagenomic binning, comparative biology and taxonomic classification.</title>
        <authorList>
            <person name="Goeker M."/>
        </authorList>
    </citation>
    <scope>NUCLEOTIDE SEQUENCE [LARGE SCALE GENOMIC DNA]</scope>
    <source>
        <strain evidence="1 2">DSM 24233</strain>
    </source>
</reference>
<dbReference type="Proteomes" id="UP000580856">
    <property type="component" value="Unassembled WGS sequence"/>
</dbReference>
<dbReference type="EMBL" id="JAATJA010000001">
    <property type="protein sequence ID" value="NJB67296.1"/>
    <property type="molecule type" value="Genomic_DNA"/>
</dbReference>
<evidence type="ECO:0000313" key="1">
    <source>
        <dbReference type="EMBL" id="NJB67296.1"/>
    </source>
</evidence>
<keyword evidence="2" id="KW-1185">Reference proteome</keyword>
<organism evidence="1 2">
    <name type="scientific">Desulfobaculum xiamenense</name>
    <dbReference type="NCBI Taxonomy" id="995050"/>
    <lineage>
        <taxon>Bacteria</taxon>
        <taxon>Pseudomonadati</taxon>
        <taxon>Thermodesulfobacteriota</taxon>
        <taxon>Desulfovibrionia</taxon>
        <taxon>Desulfovibrionales</taxon>
        <taxon>Desulfovibrionaceae</taxon>
        <taxon>Desulfobaculum</taxon>
    </lineage>
</organism>
<protein>
    <submittedName>
        <fullName evidence="1">Uncharacterized protein</fullName>
    </submittedName>
</protein>
<proteinExistence type="predicted"/>
<gene>
    <name evidence="1" type="ORF">GGQ74_000936</name>
</gene>
<sequence>MRIDKAGWWGRAVGGAAELAHGGGALRSETVTPGAWHHRRTALHS</sequence>
<comment type="caution">
    <text evidence="1">The sequence shown here is derived from an EMBL/GenBank/DDBJ whole genome shotgun (WGS) entry which is preliminary data.</text>
</comment>
<dbReference type="RefSeq" id="WP_167940362.1">
    <property type="nucleotide sequence ID" value="NZ_JAATJA010000001.1"/>
</dbReference>
<dbReference type="AlphaFoldDB" id="A0A846QEV7"/>
<evidence type="ECO:0000313" key="2">
    <source>
        <dbReference type="Proteomes" id="UP000580856"/>
    </source>
</evidence>
<accession>A0A846QEV7</accession>